<proteinExistence type="predicted"/>
<dbReference type="EMBL" id="JAUFPT010000058">
    <property type="protein sequence ID" value="MDN3572386.1"/>
    <property type="molecule type" value="Genomic_DNA"/>
</dbReference>
<keyword evidence="2" id="KW-1185">Reference proteome</keyword>
<gene>
    <name evidence="1" type="ORF">QWZ18_17365</name>
</gene>
<name>A0ABT8ASI4_9HYPH</name>
<comment type="caution">
    <text evidence="1">The sequence shown here is derived from an EMBL/GenBank/DDBJ whole genome shotgun (WGS) entry which is preliminary data.</text>
</comment>
<protein>
    <submittedName>
        <fullName evidence="1">Uncharacterized protein</fullName>
    </submittedName>
</protein>
<accession>A0ABT8ASI4</accession>
<dbReference type="Proteomes" id="UP001244297">
    <property type="component" value="Unassembled WGS sequence"/>
</dbReference>
<evidence type="ECO:0000313" key="2">
    <source>
        <dbReference type="Proteomes" id="UP001244297"/>
    </source>
</evidence>
<evidence type="ECO:0000313" key="1">
    <source>
        <dbReference type="EMBL" id="MDN3572386.1"/>
    </source>
</evidence>
<reference evidence="2" key="1">
    <citation type="journal article" date="2019" name="Int. J. Syst. Evol. Microbiol.">
        <title>The Global Catalogue of Microorganisms (GCM) 10K type strain sequencing project: providing services to taxonomists for standard genome sequencing and annotation.</title>
        <authorList>
            <consortium name="The Broad Institute Genomics Platform"/>
            <consortium name="The Broad Institute Genome Sequencing Center for Infectious Disease"/>
            <person name="Wu L."/>
            <person name="Ma J."/>
        </authorList>
    </citation>
    <scope>NUCLEOTIDE SEQUENCE [LARGE SCALE GENOMIC DNA]</scope>
    <source>
        <strain evidence="2">CECT 7806</strain>
    </source>
</reference>
<dbReference type="RefSeq" id="WP_283206418.1">
    <property type="nucleotide sequence ID" value="NZ_BPQS01000002.1"/>
</dbReference>
<sequence>MYFDPSIGRIEINQSIGDRGEQRCSIVTTVHVPVNGCRGRRP</sequence>
<organism evidence="1 2">
    <name type="scientific">Methylobacterium longum</name>
    <dbReference type="NCBI Taxonomy" id="767694"/>
    <lineage>
        <taxon>Bacteria</taxon>
        <taxon>Pseudomonadati</taxon>
        <taxon>Pseudomonadota</taxon>
        <taxon>Alphaproteobacteria</taxon>
        <taxon>Hyphomicrobiales</taxon>
        <taxon>Methylobacteriaceae</taxon>
        <taxon>Methylobacterium</taxon>
    </lineage>
</organism>